<dbReference type="EMBL" id="RXIC02000020">
    <property type="protein sequence ID" value="KAB1222571.1"/>
    <property type="molecule type" value="Genomic_DNA"/>
</dbReference>
<dbReference type="AlphaFoldDB" id="A0A6A1WBJ4"/>
<evidence type="ECO:0000256" key="8">
    <source>
        <dbReference type="RuleBase" id="RU004335"/>
    </source>
</evidence>
<evidence type="ECO:0000256" key="6">
    <source>
        <dbReference type="ARBA" id="ARBA00033335"/>
    </source>
</evidence>
<dbReference type="GO" id="GO:0005975">
    <property type="term" value="P:carbohydrate metabolic process"/>
    <property type="evidence" value="ECO:0007669"/>
    <property type="project" value="InterPro"/>
</dbReference>
<dbReference type="PANTHER" id="PTHR32227">
    <property type="entry name" value="GLUCAN ENDO-1,3-BETA-GLUCOSIDASE BG1-RELATED-RELATED"/>
    <property type="match status" value="1"/>
</dbReference>
<evidence type="ECO:0000313" key="10">
    <source>
        <dbReference type="Proteomes" id="UP000516437"/>
    </source>
</evidence>
<comment type="catalytic activity">
    <reaction evidence="1">
        <text>Hydrolysis of (1-&gt;3)-beta-D-glucosidic linkages in (1-&gt;3)-beta-D-glucans.</text>
        <dbReference type="EC" id="3.2.1.39"/>
    </reaction>
</comment>
<dbReference type="InterPro" id="IPR000490">
    <property type="entry name" value="Glyco_hydro_17"/>
</dbReference>
<keyword evidence="4" id="KW-0378">Hydrolase</keyword>
<evidence type="ECO:0000256" key="4">
    <source>
        <dbReference type="ARBA" id="ARBA00022801"/>
    </source>
</evidence>
<keyword evidence="10" id="KW-1185">Reference proteome</keyword>
<dbReference type="InterPro" id="IPR044965">
    <property type="entry name" value="Glyco_hydro_17_plant"/>
</dbReference>
<comment type="caution">
    <text evidence="9">The sequence shown here is derived from an EMBL/GenBank/DDBJ whole genome shotgun (WGS) entry which is preliminary data.</text>
</comment>
<dbReference type="OrthoDB" id="941679at2759"/>
<dbReference type="SUPFAM" id="SSF51445">
    <property type="entry name" value="(Trans)glycosidases"/>
    <property type="match status" value="1"/>
</dbReference>
<reference evidence="9 10" key="1">
    <citation type="journal article" date="2019" name="Plant Biotechnol. J.">
        <title>The red bayberry genome and genetic basis of sex determination.</title>
        <authorList>
            <person name="Jia H.M."/>
            <person name="Jia H.J."/>
            <person name="Cai Q.L."/>
            <person name="Wang Y."/>
            <person name="Zhao H.B."/>
            <person name="Yang W.F."/>
            <person name="Wang G.Y."/>
            <person name="Li Y.H."/>
            <person name="Zhan D.L."/>
            <person name="Shen Y.T."/>
            <person name="Niu Q.F."/>
            <person name="Chang L."/>
            <person name="Qiu J."/>
            <person name="Zhao L."/>
            <person name="Xie H.B."/>
            <person name="Fu W.Y."/>
            <person name="Jin J."/>
            <person name="Li X.W."/>
            <person name="Jiao Y."/>
            <person name="Zhou C.C."/>
            <person name="Tu T."/>
            <person name="Chai C.Y."/>
            <person name="Gao J.L."/>
            <person name="Fan L.J."/>
            <person name="van de Weg E."/>
            <person name="Wang J.Y."/>
            <person name="Gao Z.S."/>
        </authorList>
    </citation>
    <scope>NUCLEOTIDE SEQUENCE [LARGE SCALE GENOMIC DNA]</scope>
    <source>
        <tissue evidence="9">Leaves</tissue>
    </source>
</reference>
<dbReference type="InterPro" id="IPR017853">
    <property type="entry name" value="GH"/>
</dbReference>
<sequence length="230" mass="25257">MVFEYIVVGNEAIPDPFSNMVGVAVTNLRLVLKKFAQRSIKVNTAVSIFVLGATFPPSIGVFKLEMKEPMADLLNRIRTFVLEPVVMVKFPYDYHAQGIIPQDFATFSMDKAYISDGQNGYSNVLDALLGAFYSAMAEENVTDVKLVVSASGWPSTGNGGYTTPTLAAKYNKNFMRRIASVQGTPARPGQPVDGFVYNLFNENQKAVGPAQHFGLFYSDTTPAYNFTVPH</sequence>
<evidence type="ECO:0000256" key="5">
    <source>
        <dbReference type="ARBA" id="ARBA00023295"/>
    </source>
</evidence>
<comment type="similarity">
    <text evidence="2 8">Belongs to the glycosyl hydrolase 17 family.</text>
</comment>
<dbReference type="Proteomes" id="UP000516437">
    <property type="component" value="Chromosome 2"/>
</dbReference>
<evidence type="ECO:0000313" key="9">
    <source>
        <dbReference type="EMBL" id="KAB1222571.1"/>
    </source>
</evidence>
<dbReference type="Gene3D" id="3.20.20.80">
    <property type="entry name" value="Glycosidases"/>
    <property type="match status" value="1"/>
</dbReference>
<dbReference type="GO" id="GO:0042973">
    <property type="term" value="F:glucan endo-1,3-beta-D-glucosidase activity"/>
    <property type="evidence" value="ECO:0007669"/>
    <property type="project" value="UniProtKB-EC"/>
</dbReference>
<accession>A0A6A1WBJ4</accession>
<evidence type="ECO:0000256" key="2">
    <source>
        <dbReference type="ARBA" id="ARBA00008773"/>
    </source>
</evidence>
<evidence type="ECO:0000256" key="7">
    <source>
        <dbReference type="ARBA" id="ARBA00033417"/>
    </source>
</evidence>
<name>A0A6A1WBJ4_9ROSI</name>
<evidence type="ECO:0000256" key="3">
    <source>
        <dbReference type="ARBA" id="ARBA00012780"/>
    </source>
</evidence>
<evidence type="ECO:0000256" key="1">
    <source>
        <dbReference type="ARBA" id="ARBA00000382"/>
    </source>
</evidence>
<dbReference type="Pfam" id="PF00332">
    <property type="entry name" value="Glyco_hydro_17"/>
    <property type="match status" value="1"/>
</dbReference>
<gene>
    <name evidence="9" type="ORF">CJ030_MR2G004947</name>
</gene>
<proteinExistence type="inferred from homology"/>
<organism evidence="9 10">
    <name type="scientific">Morella rubra</name>
    <name type="common">Chinese bayberry</name>
    <dbReference type="NCBI Taxonomy" id="262757"/>
    <lineage>
        <taxon>Eukaryota</taxon>
        <taxon>Viridiplantae</taxon>
        <taxon>Streptophyta</taxon>
        <taxon>Embryophyta</taxon>
        <taxon>Tracheophyta</taxon>
        <taxon>Spermatophyta</taxon>
        <taxon>Magnoliopsida</taxon>
        <taxon>eudicotyledons</taxon>
        <taxon>Gunneridae</taxon>
        <taxon>Pentapetalae</taxon>
        <taxon>rosids</taxon>
        <taxon>fabids</taxon>
        <taxon>Fagales</taxon>
        <taxon>Myricaceae</taxon>
        <taxon>Morella</taxon>
    </lineage>
</organism>
<keyword evidence="5" id="KW-0326">Glycosidase</keyword>
<protein>
    <recommendedName>
        <fullName evidence="3">glucan endo-1,3-beta-D-glucosidase</fullName>
        <ecNumber evidence="3">3.2.1.39</ecNumber>
    </recommendedName>
    <alternativeName>
        <fullName evidence="6">(1-&gt;3)-beta-glucan endohydrolase</fullName>
    </alternativeName>
    <alternativeName>
        <fullName evidence="7">Beta-1,3-endoglucanase</fullName>
    </alternativeName>
</protein>
<dbReference type="EC" id="3.2.1.39" evidence="3"/>